<protein>
    <submittedName>
        <fullName evidence="1">Uncharacterized protein</fullName>
    </submittedName>
</protein>
<accession>A0ABQ7V557</accession>
<keyword evidence="2" id="KW-1185">Reference proteome</keyword>
<sequence>MNEWSIKRLRRWQLGRCRCQHPKLENGGWCVEPASKTIRQDKLATHRNRTGPGC</sequence>
<gene>
    <name evidence="1" type="ORF">KY290_022708</name>
</gene>
<evidence type="ECO:0000313" key="1">
    <source>
        <dbReference type="EMBL" id="KAH0759215.1"/>
    </source>
</evidence>
<dbReference type="Proteomes" id="UP000826656">
    <property type="component" value="Unassembled WGS sequence"/>
</dbReference>
<dbReference type="EMBL" id="JAIVGD010000015">
    <property type="protein sequence ID" value="KAH0759215.1"/>
    <property type="molecule type" value="Genomic_DNA"/>
</dbReference>
<name>A0ABQ7V557_SOLTU</name>
<reference evidence="1 2" key="1">
    <citation type="journal article" date="2021" name="bioRxiv">
        <title>Chromosome-scale and haplotype-resolved genome assembly of a tetraploid potato cultivar.</title>
        <authorList>
            <person name="Sun H."/>
            <person name="Jiao W.-B."/>
            <person name="Krause K."/>
            <person name="Campoy J.A."/>
            <person name="Goel M."/>
            <person name="Folz-Donahue K."/>
            <person name="Kukat C."/>
            <person name="Huettel B."/>
            <person name="Schneeberger K."/>
        </authorList>
    </citation>
    <scope>NUCLEOTIDE SEQUENCE [LARGE SCALE GENOMIC DNA]</scope>
    <source>
        <strain evidence="1">SolTubOtavaFocal</strain>
        <tissue evidence="1">Leaves</tissue>
    </source>
</reference>
<evidence type="ECO:0000313" key="2">
    <source>
        <dbReference type="Proteomes" id="UP000826656"/>
    </source>
</evidence>
<proteinExistence type="predicted"/>
<comment type="caution">
    <text evidence="1">The sequence shown here is derived from an EMBL/GenBank/DDBJ whole genome shotgun (WGS) entry which is preliminary data.</text>
</comment>
<organism evidence="1 2">
    <name type="scientific">Solanum tuberosum</name>
    <name type="common">Potato</name>
    <dbReference type="NCBI Taxonomy" id="4113"/>
    <lineage>
        <taxon>Eukaryota</taxon>
        <taxon>Viridiplantae</taxon>
        <taxon>Streptophyta</taxon>
        <taxon>Embryophyta</taxon>
        <taxon>Tracheophyta</taxon>
        <taxon>Spermatophyta</taxon>
        <taxon>Magnoliopsida</taxon>
        <taxon>eudicotyledons</taxon>
        <taxon>Gunneridae</taxon>
        <taxon>Pentapetalae</taxon>
        <taxon>asterids</taxon>
        <taxon>lamiids</taxon>
        <taxon>Solanales</taxon>
        <taxon>Solanaceae</taxon>
        <taxon>Solanoideae</taxon>
        <taxon>Solaneae</taxon>
        <taxon>Solanum</taxon>
    </lineage>
</organism>